<sequence>MVAKKLVHTDSICKSRFLNLPMKKRQFMEHWTNG</sequence>
<evidence type="ECO:0000313" key="2">
    <source>
        <dbReference type="Proteomes" id="UP000593561"/>
    </source>
</evidence>
<name>A0A7J8RYD4_GOSDV</name>
<accession>A0A7J8RYD4</accession>
<comment type="caution">
    <text evidence="1">The sequence shown here is derived from an EMBL/GenBank/DDBJ whole genome shotgun (WGS) entry which is preliminary data.</text>
</comment>
<dbReference type="EMBL" id="JABFAC010000007">
    <property type="protein sequence ID" value="MBA0618623.1"/>
    <property type="molecule type" value="Genomic_DNA"/>
</dbReference>
<dbReference type="AlphaFoldDB" id="A0A7J8RYD4"/>
<evidence type="ECO:0000313" key="1">
    <source>
        <dbReference type="EMBL" id="MBA0618623.1"/>
    </source>
</evidence>
<keyword evidence="2" id="KW-1185">Reference proteome</keyword>
<dbReference type="Proteomes" id="UP000593561">
    <property type="component" value="Unassembled WGS sequence"/>
</dbReference>
<organism evidence="1 2">
    <name type="scientific">Gossypium davidsonii</name>
    <name type="common">Davidson's cotton</name>
    <name type="synonym">Gossypium klotzschianum subsp. davidsonii</name>
    <dbReference type="NCBI Taxonomy" id="34287"/>
    <lineage>
        <taxon>Eukaryota</taxon>
        <taxon>Viridiplantae</taxon>
        <taxon>Streptophyta</taxon>
        <taxon>Embryophyta</taxon>
        <taxon>Tracheophyta</taxon>
        <taxon>Spermatophyta</taxon>
        <taxon>Magnoliopsida</taxon>
        <taxon>eudicotyledons</taxon>
        <taxon>Gunneridae</taxon>
        <taxon>Pentapetalae</taxon>
        <taxon>rosids</taxon>
        <taxon>malvids</taxon>
        <taxon>Malvales</taxon>
        <taxon>Malvaceae</taxon>
        <taxon>Malvoideae</taxon>
        <taxon>Gossypium</taxon>
    </lineage>
</organism>
<reference evidence="1 2" key="1">
    <citation type="journal article" date="2019" name="Genome Biol. Evol.">
        <title>Insights into the evolution of the New World diploid cottons (Gossypium, subgenus Houzingenia) based on genome sequencing.</title>
        <authorList>
            <person name="Grover C.E."/>
            <person name="Arick M.A. 2nd"/>
            <person name="Thrash A."/>
            <person name="Conover J.L."/>
            <person name="Sanders W.S."/>
            <person name="Peterson D.G."/>
            <person name="Frelichowski J.E."/>
            <person name="Scheffler J.A."/>
            <person name="Scheffler B.E."/>
            <person name="Wendel J.F."/>
        </authorList>
    </citation>
    <scope>NUCLEOTIDE SEQUENCE [LARGE SCALE GENOMIC DNA]</scope>
    <source>
        <strain evidence="1">27</strain>
        <tissue evidence="1">Leaf</tissue>
    </source>
</reference>
<proteinExistence type="predicted"/>
<protein>
    <submittedName>
        <fullName evidence="1">Uncharacterized protein</fullName>
    </submittedName>
</protein>
<gene>
    <name evidence="1" type="ORF">Godav_027936</name>
</gene>